<name>A0ABQ7G863_DUNSA</name>
<proteinExistence type="predicted"/>
<gene>
    <name evidence="2" type="ORF">DUNSADRAFT_13994</name>
</gene>
<feature type="chain" id="PRO_5045395861" description="Secreted protein" evidence="1">
    <location>
        <begin position="22"/>
        <end position="177"/>
    </location>
</feature>
<dbReference type="EMBL" id="MU070004">
    <property type="protein sequence ID" value="KAF5830804.1"/>
    <property type="molecule type" value="Genomic_DNA"/>
</dbReference>
<evidence type="ECO:0000256" key="1">
    <source>
        <dbReference type="SAM" id="SignalP"/>
    </source>
</evidence>
<feature type="signal peptide" evidence="1">
    <location>
        <begin position="1"/>
        <end position="21"/>
    </location>
</feature>
<evidence type="ECO:0000313" key="2">
    <source>
        <dbReference type="EMBL" id="KAF5830804.1"/>
    </source>
</evidence>
<protein>
    <recommendedName>
        <fullName evidence="4">Secreted protein</fullName>
    </recommendedName>
</protein>
<dbReference type="Proteomes" id="UP000815325">
    <property type="component" value="Unassembled WGS sequence"/>
</dbReference>
<accession>A0ABQ7G863</accession>
<evidence type="ECO:0000313" key="3">
    <source>
        <dbReference type="Proteomes" id="UP000815325"/>
    </source>
</evidence>
<organism evidence="2 3">
    <name type="scientific">Dunaliella salina</name>
    <name type="common">Green alga</name>
    <name type="synonym">Protococcus salinus</name>
    <dbReference type="NCBI Taxonomy" id="3046"/>
    <lineage>
        <taxon>Eukaryota</taxon>
        <taxon>Viridiplantae</taxon>
        <taxon>Chlorophyta</taxon>
        <taxon>core chlorophytes</taxon>
        <taxon>Chlorophyceae</taxon>
        <taxon>CS clade</taxon>
        <taxon>Chlamydomonadales</taxon>
        <taxon>Dunaliellaceae</taxon>
        <taxon>Dunaliella</taxon>
    </lineage>
</organism>
<evidence type="ECO:0008006" key="4">
    <source>
        <dbReference type="Google" id="ProtNLM"/>
    </source>
</evidence>
<reference evidence="2" key="1">
    <citation type="submission" date="2017-08" db="EMBL/GenBank/DDBJ databases">
        <authorList>
            <person name="Polle J.E."/>
            <person name="Barry K."/>
            <person name="Cushman J."/>
            <person name="Schmutz J."/>
            <person name="Tran D."/>
            <person name="Hathwaick L.T."/>
            <person name="Yim W.C."/>
            <person name="Jenkins J."/>
            <person name="Mckie-Krisberg Z.M."/>
            <person name="Prochnik S."/>
            <person name="Lindquist E."/>
            <person name="Dockter R.B."/>
            <person name="Adam C."/>
            <person name="Molina H."/>
            <person name="Bunkerborg J."/>
            <person name="Jin E."/>
            <person name="Buchheim M."/>
            <person name="Magnuson J."/>
        </authorList>
    </citation>
    <scope>NUCLEOTIDE SEQUENCE</scope>
    <source>
        <strain evidence="2">CCAP 19/18</strain>
    </source>
</reference>
<keyword evidence="3" id="KW-1185">Reference proteome</keyword>
<keyword evidence="1" id="KW-0732">Signal</keyword>
<sequence length="177" mass="20389">MLKAIVPLSLFFTLTRRMVLARAVKFTYGVLRLPYSLVTIAKRRPKWVHATTMPVAGIDALCGQSILFCLQRSIIDVKDEDVPGLWLQALHVAQVLSDRLLQDLALVERHLEWWSRQFQRGTSHWSHFRFMLLGRGPISFLIDVSRLLIGCTKPMRRAFRAARCHSLPYGGRWVCEC</sequence>
<comment type="caution">
    <text evidence="2">The sequence shown here is derived from an EMBL/GenBank/DDBJ whole genome shotgun (WGS) entry which is preliminary data.</text>
</comment>